<dbReference type="EMBL" id="QQBC01000001">
    <property type="protein sequence ID" value="RDI68834.1"/>
    <property type="molecule type" value="Genomic_DNA"/>
</dbReference>
<evidence type="ECO:0000313" key="4">
    <source>
        <dbReference type="Proteomes" id="UP000254869"/>
    </source>
</evidence>
<protein>
    <submittedName>
        <fullName evidence="3">XRE family transcriptional regulator</fullName>
    </submittedName>
</protein>
<dbReference type="PANTHER" id="PTHR46797">
    <property type="entry name" value="HTH-TYPE TRANSCRIPTIONAL REGULATOR"/>
    <property type="match status" value="1"/>
</dbReference>
<dbReference type="PANTHER" id="PTHR46797:SF1">
    <property type="entry name" value="METHYLPHOSPHONATE SYNTHASE"/>
    <property type="match status" value="1"/>
</dbReference>
<dbReference type="InterPro" id="IPR050807">
    <property type="entry name" value="TransReg_Diox_bact_type"/>
</dbReference>
<sequence length="202" mass="22227">MHPDKVVTDETRRLSLADVVHNRRLAARLTLAQLAERTDLSPSFLSQFENGRTNTSLRSLQRIADALGTTATELLAAADPTPDEPVVRAGADPVLAQADPGDDGSVRALIHGRRDLRALEFTGGTGRGSREFTHENDELVYVVRGAITLIADGEEIHLSTADAYYCTAGTRHRWWAHTHDTITLLLAVSDGLMVRHPPHRRR</sequence>
<comment type="caution">
    <text evidence="3">The sequence shown here is derived from an EMBL/GenBank/DDBJ whole genome shotgun (WGS) entry which is preliminary data.</text>
</comment>
<reference evidence="3 4" key="1">
    <citation type="submission" date="2018-07" db="EMBL/GenBank/DDBJ databases">
        <title>Genomic Encyclopedia of Type Strains, Phase IV (KMG-IV): sequencing the most valuable type-strain genomes for metagenomic binning, comparative biology and taxonomic classification.</title>
        <authorList>
            <person name="Goeker M."/>
        </authorList>
    </citation>
    <scope>NUCLEOTIDE SEQUENCE [LARGE SCALE GENOMIC DNA]</scope>
    <source>
        <strain evidence="3 4">DSM 44290</strain>
    </source>
</reference>
<dbReference type="GO" id="GO:0005829">
    <property type="term" value="C:cytosol"/>
    <property type="evidence" value="ECO:0007669"/>
    <property type="project" value="TreeGrafter"/>
</dbReference>
<dbReference type="Gene3D" id="1.10.260.40">
    <property type="entry name" value="lambda repressor-like DNA-binding domains"/>
    <property type="match status" value="1"/>
</dbReference>
<keyword evidence="4" id="KW-1185">Reference proteome</keyword>
<organism evidence="3 4">
    <name type="scientific">Nocardia pseudobrasiliensis</name>
    <dbReference type="NCBI Taxonomy" id="45979"/>
    <lineage>
        <taxon>Bacteria</taxon>
        <taxon>Bacillati</taxon>
        <taxon>Actinomycetota</taxon>
        <taxon>Actinomycetes</taxon>
        <taxon>Mycobacteriales</taxon>
        <taxon>Nocardiaceae</taxon>
        <taxon>Nocardia</taxon>
    </lineage>
</organism>
<dbReference type="InterPro" id="IPR001387">
    <property type="entry name" value="Cro/C1-type_HTH"/>
</dbReference>
<keyword evidence="1" id="KW-0238">DNA-binding</keyword>
<evidence type="ECO:0000313" key="3">
    <source>
        <dbReference type="EMBL" id="RDI68834.1"/>
    </source>
</evidence>
<name>A0A370IH98_9NOCA</name>
<dbReference type="GO" id="GO:0003700">
    <property type="term" value="F:DNA-binding transcription factor activity"/>
    <property type="evidence" value="ECO:0007669"/>
    <property type="project" value="TreeGrafter"/>
</dbReference>
<feature type="domain" description="HTH cro/C1-type" evidence="2">
    <location>
        <begin position="20"/>
        <end position="74"/>
    </location>
</feature>
<accession>A0A370IH98</accession>
<dbReference type="InterPro" id="IPR014710">
    <property type="entry name" value="RmlC-like_jellyroll"/>
</dbReference>
<proteinExistence type="predicted"/>
<dbReference type="STRING" id="1210086.GCA_001613105_00218"/>
<gene>
    <name evidence="3" type="ORF">DFR76_101369</name>
</gene>
<dbReference type="CDD" id="cd00093">
    <property type="entry name" value="HTH_XRE"/>
    <property type="match status" value="1"/>
</dbReference>
<dbReference type="SMART" id="SM00530">
    <property type="entry name" value="HTH_XRE"/>
    <property type="match status" value="1"/>
</dbReference>
<dbReference type="SUPFAM" id="SSF51182">
    <property type="entry name" value="RmlC-like cupins"/>
    <property type="match status" value="1"/>
</dbReference>
<dbReference type="Gene3D" id="2.60.120.10">
    <property type="entry name" value="Jelly Rolls"/>
    <property type="match status" value="1"/>
</dbReference>
<dbReference type="SUPFAM" id="SSF47413">
    <property type="entry name" value="lambda repressor-like DNA-binding domains"/>
    <property type="match status" value="1"/>
</dbReference>
<dbReference type="InterPro" id="IPR010982">
    <property type="entry name" value="Lambda_DNA-bd_dom_sf"/>
</dbReference>
<dbReference type="GO" id="GO:0003677">
    <property type="term" value="F:DNA binding"/>
    <property type="evidence" value="ECO:0007669"/>
    <property type="project" value="UniProtKB-KW"/>
</dbReference>
<dbReference type="InterPro" id="IPR011051">
    <property type="entry name" value="RmlC_Cupin_sf"/>
</dbReference>
<dbReference type="AlphaFoldDB" id="A0A370IH98"/>
<dbReference type="Proteomes" id="UP000254869">
    <property type="component" value="Unassembled WGS sequence"/>
</dbReference>
<evidence type="ECO:0000256" key="1">
    <source>
        <dbReference type="ARBA" id="ARBA00023125"/>
    </source>
</evidence>
<dbReference type="PROSITE" id="PS50943">
    <property type="entry name" value="HTH_CROC1"/>
    <property type="match status" value="1"/>
</dbReference>
<dbReference type="InterPro" id="IPR013096">
    <property type="entry name" value="Cupin_2"/>
</dbReference>
<dbReference type="Pfam" id="PF01381">
    <property type="entry name" value="HTH_3"/>
    <property type="match status" value="1"/>
</dbReference>
<dbReference type="Pfam" id="PF07883">
    <property type="entry name" value="Cupin_2"/>
    <property type="match status" value="1"/>
</dbReference>
<evidence type="ECO:0000259" key="2">
    <source>
        <dbReference type="PROSITE" id="PS50943"/>
    </source>
</evidence>
<dbReference type="CDD" id="cd02209">
    <property type="entry name" value="cupin_XRE_C"/>
    <property type="match status" value="1"/>
</dbReference>